<dbReference type="SUPFAM" id="SSF53756">
    <property type="entry name" value="UDP-Glycosyltransferase/glycogen phosphorylase"/>
    <property type="match status" value="1"/>
</dbReference>
<gene>
    <name evidence="2" type="ORF">F3S47_09915</name>
</gene>
<evidence type="ECO:0000259" key="1">
    <source>
        <dbReference type="Pfam" id="PF13439"/>
    </source>
</evidence>
<evidence type="ECO:0000313" key="2">
    <source>
        <dbReference type="EMBL" id="KAA9007833.1"/>
    </source>
</evidence>
<dbReference type="Proteomes" id="UP000326554">
    <property type="component" value="Unassembled WGS sequence"/>
</dbReference>
<accession>A0A5J5GJB4</accession>
<dbReference type="EMBL" id="VYQE01000003">
    <property type="protein sequence ID" value="KAA9007833.1"/>
    <property type="molecule type" value="Genomic_DNA"/>
</dbReference>
<keyword evidence="3" id="KW-1185">Reference proteome</keyword>
<dbReference type="GO" id="GO:0016757">
    <property type="term" value="F:glycosyltransferase activity"/>
    <property type="evidence" value="ECO:0007669"/>
    <property type="project" value="UniProtKB-ARBA"/>
</dbReference>
<name>A0A5J5GJB4_9RHOB</name>
<reference evidence="2 3" key="1">
    <citation type="submission" date="2019-09" db="EMBL/GenBank/DDBJ databases">
        <authorList>
            <person name="Park J.-S."/>
            <person name="Choi H.-J."/>
        </authorList>
    </citation>
    <scope>NUCLEOTIDE SEQUENCE [LARGE SCALE GENOMIC DNA]</scope>
    <source>
        <strain evidence="2 3">176SS1-4</strain>
    </source>
</reference>
<feature type="domain" description="Glycosyltransferase subfamily 4-like N-terminal" evidence="1">
    <location>
        <begin position="14"/>
        <end position="170"/>
    </location>
</feature>
<evidence type="ECO:0000313" key="3">
    <source>
        <dbReference type="Proteomes" id="UP000326554"/>
    </source>
</evidence>
<keyword evidence="2" id="KW-0808">Transferase</keyword>
<dbReference type="Pfam" id="PF13692">
    <property type="entry name" value="Glyco_trans_1_4"/>
    <property type="match status" value="1"/>
</dbReference>
<dbReference type="AlphaFoldDB" id="A0A5J5GJB4"/>
<protein>
    <submittedName>
        <fullName evidence="2">Glycosyltransferase</fullName>
    </submittedName>
</protein>
<proteinExistence type="predicted"/>
<dbReference type="PANTHER" id="PTHR12526">
    <property type="entry name" value="GLYCOSYLTRANSFERASE"/>
    <property type="match status" value="1"/>
</dbReference>
<dbReference type="RefSeq" id="WP_150445115.1">
    <property type="nucleotide sequence ID" value="NZ_VYQE01000003.1"/>
</dbReference>
<dbReference type="Pfam" id="PF13439">
    <property type="entry name" value="Glyco_transf_4"/>
    <property type="match status" value="1"/>
</dbReference>
<comment type="caution">
    <text evidence="2">The sequence shown here is derived from an EMBL/GenBank/DDBJ whole genome shotgun (WGS) entry which is preliminary data.</text>
</comment>
<organism evidence="2 3">
    <name type="scientific">Histidinibacterium aquaticum</name>
    <dbReference type="NCBI Taxonomy" id="2613962"/>
    <lineage>
        <taxon>Bacteria</taxon>
        <taxon>Pseudomonadati</taxon>
        <taxon>Pseudomonadota</taxon>
        <taxon>Alphaproteobacteria</taxon>
        <taxon>Rhodobacterales</taxon>
        <taxon>Paracoccaceae</taxon>
        <taxon>Histidinibacterium</taxon>
    </lineage>
</organism>
<dbReference type="Gene3D" id="3.40.50.2000">
    <property type="entry name" value="Glycogen Phosphorylase B"/>
    <property type="match status" value="2"/>
</dbReference>
<dbReference type="InterPro" id="IPR028098">
    <property type="entry name" value="Glyco_trans_4-like_N"/>
</dbReference>
<sequence>MSRVLHLIPRLVQGGAETLLVRYLSGQTIHSHRCVTLFQDNDARMAEQLGDRLEARRCRGYADVLRDMPWVRRRLAMLSPDVVVAWMYHAGVMAPWLAPRGVPVLAYLHNTDLKPGSKRLERAAQRALGRIAKGAGRHLLYSGAESQALHEGLGYPAGRSAAIPNGIPTELFAPDAADRAAIRTELGLTPEERVFGCFGRFDPQKNWPLVLDAVACAADVAPVRLLAAGRGVSRETPEFEALIRARGLEDRVLALGVRSDMARLHRAADVLLLASGYGEAQPLVVLEALATGRPVIATDLGSVGDVLLPDLPPVPVGDAGAFIATVEAAARGDWPGLKLPEERLRARVVERFGQGAFGRALDTHLAGLAA</sequence>